<evidence type="ECO:0000313" key="2">
    <source>
        <dbReference type="Proteomes" id="UP000436006"/>
    </source>
</evidence>
<dbReference type="Proteomes" id="UP000436006">
    <property type="component" value="Unassembled WGS sequence"/>
</dbReference>
<organism evidence="1 2">
    <name type="scientific">Spirosoma arboris</name>
    <dbReference type="NCBI Taxonomy" id="2682092"/>
    <lineage>
        <taxon>Bacteria</taxon>
        <taxon>Pseudomonadati</taxon>
        <taxon>Bacteroidota</taxon>
        <taxon>Cytophagia</taxon>
        <taxon>Cytophagales</taxon>
        <taxon>Cytophagaceae</taxon>
        <taxon>Spirosoma</taxon>
    </lineage>
</organism>
<sequence>MKFLLPLAADTGQTGRIYNRMAERLQSLECAGTTKRVYKVDSLHSSPTMNSTPPYKITMALTPIQK</sequence>
<gene>
    <name evidence="1" type="ORF">GO755_20595</name>
</gene>
<accession>A0A7K1SFW6</accession>
<protein>
    <submittedName>
        <fullName evidence="1">Uncharacterized protein</fullName>
    </submittedName>
</protein>
<dbReference type="AlphaFoldDB" id="A0A7K1SFW6"/>
<evidence type="ECO:0000313" key="1">
    <source>
        <dbReference type="EMBL" id="MVM32456.1"/>
    </source>
</evidence>
<comment type="caution">
    <text evidence="1">The sequence shown here is derived from an EMBL/GenBank/DDBJ whole genome shotgun (WGS) entry which is preliminary data.</text>
</comment>
<name>A0A7K1SFW6_9BACT</name>
<dbReference type="EMBL" id="WPIN01000007">
    <property type="protein sequence ID" value="MVM32456.1"/>
    <property type="molecule type" value="Genomic_DNA"/>
</dbReference>
<reference evidence="1 2" key="1">
    <citation type="submission" date="2019-12" db="EMBL/GenBank/DDBJ databases">
        <title>Spirosoma sp. HMF4905 genome sequencing and assembly.</title>
        <authorList>
            <person name="Kang H."/>
            <person name="Cha I."/>
            <person name="Kim H."/>
            <person name="Joh K."/>
        </authorList>
    </citation>
    <scope>NUCLEOTIDE SEQUENCE [LARGE SCALE GENOMIC DNA]</scope>
    <source>
        <strain evidence="1 2">HMF4905</strain>
    </source>
</reference>
<dbReference type="RefSeq" id="WP_157587166.1">
    <property type="nucleotide sequence ID" value="NZ_WPIN01000007.1"/>
</dbReference>
<keyword evidence="2" id="KW-1185">Reference proteome</keyword>
<proteinExistence type="predicted"/>